<dbReference type="GO" id="GO:0046872">
    <property type="term" value="F:metal ion binding"/>
    <property type="evidence" value="ECO:0007669"/>
    <property type="project" value="UniProtKB-KW"/>
</dbReference>
<keyword evidence="3" id="KW-0378">Hydrolase</keyword>
<dbReference type="SUPFAM" id="SSF88688">
    <property type="entry name" value="Families 57/38 glycoside transferase middle domain"/>
    <property type="match status" value="1"/>
</dbReference>
<evidence type="ECO:0000256" key="3">
    <source>
        <dbReference type="ARBA" id="ARBA00022801"/>
    </source>
</evidence>
<evidence type="ECO:0000256" key="1">
    <source>
        <dbReference type="ARBA" id="ARBA00009792"/>
    </source>
</evidence>
<dbReference type="InterPro" id="IPR028995">
    <property type="entry name" value="Glyco_hydro_57/38_cen_sf"/>
</dbReference>
<evidence type="ECO:0000256" key="4">
    <source>
        <dbReference type="ARBA" id="ARBA00023295"/>
    </source>
</evidence>
<dbReference type="Pfam" id="PF07748">
    <property type="entry name" value="Glyco_hydro_38C"/>
    <property type="match status" value="1"/>
</dbReference>
<keyword evidence="7" id="KW-1185">Reference proteome</keyword>
<protein>
    <submittedName>
        <fullName evidence="6">Alpha-mannosidase</fullName>
    </submittedName>
</protein>
<dbReference type="InterPro" id="IPR011013">
    <property type="entry name" value="Gal_mutarotase_sf_dom"/>
</dbReference>
<comment type="caution">
    <text evidence="6">The sequence shown here is derived from an EMBL/GenBank/DDBJ whole genome shotgun (WGS) entry which is preliminary data.</text>
</comment>
<comment type="similarity">
    <text evidence="1">Belongs to the glycosyl hydrolase 38 family.</text>
</comment>
<dbReference type="GO" id="GO:0006013">
    <property type="term" value="P:mannose metabolic process"/>
    <property type="evidence" value="ECO:0007669"/>
    <property type="project" value="InterPro"/>
</dbReference>
<organism evidence="6 7">
    <name type="scientific">Cohnella phaseoli</name>
    <dbReference type="NCBI Taxonomy" id="456490"/>
    <lineage>
        <taxon>Bacteria</taxon>
        <taxon>Bacillati</taxon>
        <taxon>Bacillota</taxon>
        <taxon>Bacilli</taxon>
        <taxon>Bacillales</taxon>
        <taxon>Paenibacillaceae</taxon>
        <taxon>Cohnella</taxon>
    </lineage>
</organism>
<dbReference type="OrthoDB" id="9772207at2"/>
<evidence type="ECO:0000313" key="6">
    <source>
        <dbReference type="EMBL" id="RED85485.1"/>
    </source>
</evidence>
<dbReference type="AlphaFoldDB" id="A0A3D9KG94"/>
<dbReference type="InterPro" id="IPR037094">
    <property type="entry name" value="Glyco_hydro_38_cen_sf"/>
</dbReference>
<accession>A0A3D9KG94</accession>
<dbReference type="Gene3D" id="1.20.1270.50">
    <property type="entry name" value="Glycoside hydrolase family 38, central domain"/>
    <property type="match status" value="1"/>
</dbReference>
<evidence type="ECO:0000313" key="7">
    <source>
        <dbReference type="Proteomes" id="UP000256977"/>
    </source>
</evidence>
<dbReference type="Pfam" id="PF09261">
    <property type="entry name" value="Alpha-mann_mid"/>
    <property type="match status" value="1"/>
</dbReference>
<dbReference type="SUPFAM" id="SSF88713">
    <property type="entry name" value="Glycoside hydrolase/deacetylase"/>
    <property type="match status" value="1"/>
</dbReference>
<sequence>MSAAHRADRVDWREKLELIRNELQAKGKALQGAFKLKEWRTTTGERTPEQALDEHANWPEHSLVYAWSPRDGDRMFFNRVSVPAMVMGIPLLSSQIGLELWLNIGAAVYVNGEAVYQVDYWADTQVVPIELTKSAGGNDTFDLFIQCKQGDGFGYFQMADIRIDALDEWIFQLDTLEEELGFVRFLIENGDISEEVIAGTLHEALEAFDHDALINNRWEAVEANIKELRFRLSFLRPYAKSYKVHLVAHAHIDMNWLWPWSETESLIVRDFEAMLGIMEEFPQVCFSHSQAATYRLVQSRYPKLWERVKRQVERGVWDVTASTWVEGDLNLSGYESLVRQFLLGKSYAREQLGVDPIVCWEPDTFGHPATMPQVLAGAGIKYYYHSRAGRGIPVYWWEGAEGSHILVYNEPSPTGYMGRIFATRIVPGLTALARSYGLKTDMYVYGIGDHGGGATRQDVLRAIRLNESPLLPRFEFSRTVDFYEELERFGSRFPVIRGELNPIFTGCYSSHGDIKRANRRTEHALVQAETLSSIADIRHWSLRKSPEVGAGGDRIGEQLAEAWQRQCFNQFHDILCGCSIRSTYDEAVPAAEQAEKTAELVSRKMMRRINEASAESPSAKKNREQTHETLVVFNTLSWHRTDAVVLRREDYPDAEHWKDGDWLEDEAGKRADLQCTGGEIVFVAKGIPPHGYKAYRYYRASEAPKTNPDWSILLSPFGNPILDIGRYRTEIDHESGTIIDLKDKESGKRYSYPHEWSDRSPKGKLNLLEVQYEAPHAMSAWIIGTISGTRRLVEGADVRMLHQGPVFQAVEIKHRFNESEICQQIRVYRELNRIDFPTVVDWREQGSGTREAPMLRVSFTPCIKAAEHTSHIPFGTIERPADGTEIPALHWIDVSESAGDEGYGMTLLNTAKYGHSIQGNTMTMTLIRSSYEPDNSGDVGRHEFTYSVYPHSGNWRKSHSDRRGWEINQPLKAILLHSNECVRADCFSALQVEELTADGWREATGTIVSAFKPSERVGGGNVKTVRLVQMHGNAVQIRIRAAMPMRAVEEVDLLEEPIRTIVNAEGSLMEIGGIKEGEIRTIRLHFNTHE</sequence>
<dbReference type="GO" id="GO:0030246">
    <property type="term" value="F:carbohydrate binding"/>
    <property type="evidence" value="ECO:0007669"/>
    <property type="project" value="InterPro"/>
</dbReference>
<dbReference type="Proteomes" id="UP000256977">
    <property type="component" value="Unassembled WGS sequence"/>
</dbReference>
<dbReference type="RefSeq" id="WP_116059906.1">
    <property type="nucleotide sequence ID" value="NZ_QRDZ01000004.1"/>
</dbReference>
<dbReference type="GO" id="GO:0009313">
    <property type="term" value="P:oligosaccharide catabolic process"/>
    <property type="evidence" value="ECO:0007669"/>
    <property type="project" value="TreeGrafter"/>
</dbReference>
<dbReference type="InterPro" id="IPR011330">
    <property type="entry name" value="Glyco_hydro/deAcase_b/a-brl"/>
</dbReference>
<dbReference type="SUPFAM" id="SSF74650">
    <property type="entry name" value="Galactose mutarotase-like"/>
    <property type="match status" value="1"/>
</dbReference>
<keyword evidence="2" id="KW-0479">Metal-binding</keyword>
<dbReference type="SMART" id="SM00872">
    <property type="entry name" value="Alpha-mann_mid"/>
    <property type="match status" value="1"/>
</dbReference>
<dbReference type="Gene3D" id="3.20.110.10">
    <property type="entry name" value="Glycoside hydrolase 38, N terminal domain"/>
    <property type="match status" value="1"/>
</dbReference>
<dbReference type="Gene3D" id="2.70.98.30">
    <property type="entry name" value="Golgi alpha-mannosidase II, domain 4"/>
    <property type="match status" value="1"/>
</dbReference>
<dbReference type="InterPro" id="IPR011682">
    <property type="entry name" value="Glyco_hydro_38_C"/>
</dbReference>
<dbReference type="EMBL" id="QRDZ01000004">
    <property type="protein sequence ID" value="RED85485.1"/>
    <property type="molecule type" value="Genomic_DNA"/>
</dbReference>
<dbReference type="PANTHER" id="PTHR46017:SF1">
    <property type="entry name" value="ALPHA-MANNOSIDASE 2C1"/>
    <property type="match status" value="1"/>
</dbReference>
<evidence type="ECO:0000256" key="2">
    <source>
        <dbReference type="ARBA" id="ARBA00022723"/>
    </source>
</evidence>
<dbReference type="PANTHER" id="PTHR46017">
    <property type="entry name" value="ALPHA-MANNOSIDASE 2C1"/>
    <property type="match status" value="1"/>
</dbReference>
<reference evidence="6 7" key="1">
    <citation type="submission" date="2018-07" db="EMBL/GenBank/DDBJ databases">
        <title>Genomic Encyclopedia of Type Strains, Phase III (KMG-III): the genomes of soil and plant-associated and newly described type strains.</title>
        <authorList>
            <person name="Whitman W."/>
        </authorList>
    </citation>
    <scope>NUCLEOTIDE SEQUENCE [LARGE SCALE GENOMIC DNA]</scope>
    <source>
        <strain evidence="6 7">CECT 7287</strain>
    </source>
</reference>
<dbReference type="GO" id="GO:0004559">
    <property type="term" value="F:alpha-mannosidase activity"/>
    <property type="evidence" value="ECO:0007669"/>
    <property type="project" value="InterPro"/>
</dbReference>
<feature type="domain" description="Glycoside hydrolase family 38 central" evidence="5">
    <location>
        <begin position="505"/>
        <end position="591"/>
    </location>
</feature>
<dbReference type="InterPro" id="IPR000602">
    <property type="entry name" value="Glyco_hydro_38_N"/>
</dbReference>
<proteinExistence type="inferred from homology"/>
<dbReference type="InterPro" id="IPR027291">
    <property type="entry name" value="Glyco_hydro_38_N_sf"/>
</dbReference>
<dbReference type="CDD" id="cd10789">
    <property type="entry name" value="GH38N_AMII_ER_cytosolic"/>
    <property type="match status" value="1"/>
</dbReference>
<evidence type="ECO:0000259" key="5">
    <source>
        <dbReference type="SMART" id="SM00872"/>
    </source>
</evidence>
<gene>
    <name evidence="6" type="ORF">DFP98_104190</name>
</gene>
<keyword evidence="4" id="KW-0326">Glycosidase</keyword>
<name>A0A3D9KG94_9BACL</name>
<dbReference type="Pfam" id="PF01074">
    <property type="entry name" value="Glyco_hydro_38N"/>
    <property type="match status" value="1"/>
</dbReference>
<dbReference type="InterPro" id="IPR015341">
    <property type="entry name" value="Glyco_hydro_38_cen"/>
</dbReference>